<evidence type="ECO:0000313" key="3">
    <source>
        <dbReference type="Proteomes" id="UP000799770"/>
    </source>
</evidence>
<dbReference type="EMBL" id="ML977321">
    <property type="protein sequence ID" value="KAF2116282.1"/>
    <property type="molecule type" value="Genomic_DNA"/>
</dbReference>
<proteinExistence type="predicted"/>
<feature type="compositionally biased region" description="Basic and acidic residues" evidence="1">
    <location>
        <begin position="215"/>
        <end position="224"/>
    </location>
</feature>
<feature type="compositionally biased region" description="Polar residues" evidence="1">
    <location>
        <begin position="312"/>
        <end position="321"/>
    </location>
</feature>
<feature type="region of interest" description="Disordered" evidence="1">
    <location>
        <begin position="215"/>
        <end position="321"/>
    </location>
</feature>
<evidence type="ECO:0000313" key="2">
    <source>
        <dbReference type="EMBL" id="KAF2116282.1"/>
    </source>
</evidence>
<feature type="compositionally biased region" description="Polar residues" evidence="1">
    <location>
        <begin position="288"/>
        <end position="305"/>
    </location>
</feature>
<organism evidence="2 3">
    <name type="scientific">Lophiotrema nucula</name>
    <dbReference type="NCBI Taxonomy" id="690887"/>
    <lineage>
        <taxon>Eukaryota</taxon>
        <taxon>Fungi</taxon>
        <taxon>Dikarya</taxon>
        <taxon>Ascomycota</taxon>
        <taxon>Pezizomycotina</taxon>
        <taxon>Dothideomycetes</taxon>
        <taxon>Pleosporomycetidae</taxon>
        <taxon>Pleosporales</taxon>
        <taxon>Lophiotremataceae</taxon>
        <taxon>Lophiotrema</taxon>
    </lineage>
</organism>
<reference evidence="2" key="1">
    <citation type="journal article" date="2020" name="Stud. Mycol.">
        <title>101 Dothideomycetes genomes: a test case for predicting lifestyles and emergence of pathogens.</title>
        <authorList>
            <person name="Haridas S."/>
            <person name="Albert R."/>
            <person name="Binder M."/>
            <person name="Bloem J."/>
            <person name="Labutti K."/>
            <person name="Salamov A."/>
            <person name="Andreopoulos B."/>
            <person name="Baker S."/>
            <person name="Barry K."/>
            <person name="Bills G."/>
            <person name="Bluhm B."/>
            <person name="Cannon C."/>
            <person name="Castanera R."/>
            <person name="Culley D."/>
            <person name="Daum C."/>
            <person name="Ezra D."/>
            <person name="Gonzalez J."/>
            <person name="Henrissat B."/>
            <person name="Kuo A."/>
            <person name="Liang C."/>
            <person name="Lipzen A."/>
            <person name="Lutzoni F."/>
            <person name="Magnuson J."/>
            <person name="Mondo S."/>
            <person name="Nolan M."/>
            <person name="Ohm R."/>
            <person name="Pangilinan J."/>
            <person name="Park H.-J."/>
            <person name="Ramirez L."/>
            <person name="Alfaro M."/>
            <person name="Sun H."/>
            <person name="Tritt A."/>
            <person name="Yoshinaga Y."/>
            <person name="Zwiers L.-H."/>
            <person name="Turgeon B."/>
            <person name="Goodwin S."/>
            <person name="Spatafora J."/>
            <person name="Crous P."/>
            <person name="Grigoriev I."/>
        </authorList>
    </citation>
    <scope>NUCLEOTIDE SEQUENCE</scope>
    <source>
        <strain evidence="2">CBS 627.86</strain>
    </source>
</reference>
<dbReference type="OrthoDB" id="3650630at2759"/>
<dbReference type="Proteomes" id="UP000799770">
    <property type="component" value="Unassembled WGS sequence"/>
</dbReference>
<gene>
    <name evidence="2" type="ORF">BDV96DRAFT_599017</name>
</gene>
<name>A0A6A5ZA16_9PLEO</name>
<evidence type="ECO:0000256" key="1">
    <source>
        <dbReference type="SAM" id="MobiDB-lite"/>
    </source>
</evidence>
<feature type="region of interest" description="Disordered" evidence="1">
    <location>
        <begin position="1"/>
        <end position="43"/>
    </location>
</feature>
<protein>
    <submittedName>
        <fullName evidence="2">Uncharacterized protein</fullName>
    </submittedName>
</protein>
<accession>A0A6A5ZA16</accession>
<dbReference type="AlphaFoldDB" id="A0A6A5ZA16"/>
<keyword evidence="3" id="KW-1185">Reference proteome</keyword>
<sequence length="382" mass="43877">MASDSRKRPAAGGPYQYSVQKIPGLMNKPPPTPTETPRRPPCKPTIVHRPHPDSKLCQDFHWIPYPLGLMPYDSWAALHSPPESSVLDQREFRCPVCRKNREMTPHCRKLFLVAERLTFEDGMVSNSDRNQNEEMNWTVNYELGILDPFVEDPEHVPGGNKSQTNKWHPYRNEFEMKQVLSFIFRSENITEVQWALWIGLQMDLQHVLRVREQENTQQACRREPCSPPRKMSNLKTPERTREITPASAESIDLTESPDRAPDVRNYSFGMPTPPSSWKGNHSAKKSRPSLQTCPQPTSTLASTPSLPAGFPKTSSHTLQPNPSKGWHIASYRTLQDFYSLLDKIERSSYVGARFLEAYAEHLRDDMCRNCWLQHNVASDIVR</sequence>